<organism evidence="3 4">
    <name type="scientific">Smittium angustum</name>
    <dbReference type="NCBI Taxonomy" id="133377"/>
    <lineage>
        <taxon>Eukaryota</taxon>
        <taxon>Fungi</taxon>
        <taxon>Fungi incertae sedis</taxon>
        <taxon>Zoopagomycota</taxon>
        <taxon>Kickxellomycotina</taxon>
        <taxon>Harpellomycetes</taxon>
        <taxon>Harpellales</taxon>
        <taxon>Legeriomycetaceae</taxon>
        <taxon>Smittium</taxon>
    </lineage>
</organism>
<dbReference type="Pfam" id="PF22669">
    <property type="entry name" value="Exo_endo_phos2"/>
    <property type="match status" value="1"/>
</dbReference>
<dbReference type="SUPFAM" id="SSF48350">
    <property type="entry name" value="GTPase activation domain, GAP"/>
    <property type="match status" value="1"/>
</dbReference>
<protein>
    <recommendedName>
        <fullName evidence="2">Inositol polyphosphate-related phosphatase domain-containing protein</fullName>
    </recommendedName>
</protein>
<feature type="domain" description="Inositol polyphosphate-related phosphatase" evidence="2">
    <location>
        <begin position="209"/>
        <end position="519"/>
    </location>
</feature>
<dbReference type="PANTHER" id="PTHR11200">
    <property type="entry name" value="INOSITOL 5-PHOSPHATASE"/>
    <property type="match status" value="1"/>
</dbReference>
<dbReference type="GO" id="GO:0004439">
    <property type="term" value="F:phosphatidylinositol-4,5-bisphosphate 5-phosphatase activity"/>
    <property type="evidence" value="ECO:0007669"/>
    <property type="project" value="TreeGrafter"/>
</dbReference>
<sequence>MLLDSEEWKNKIYPILKSTDECWHILDELHEERAYFAFVRKKNSVSNSVCLMIFWKFSKKTISVKDMINLSSSLTFSNEPDRREERVVIVEENPRELVILKNSEKEINLAFDSLMDTNEFIIAVDSYRIKSDNFTKTNTSSLQTENPEQVWLESFFFDWTNYYDPDPSGKLDDDEYETLRRSTELEEFRREKWISERLHMREHEFAELRDISILIGTWNVNGQNPPDSVFQELDLSAGSFVYYDNTKEKEWSTCIEAALSECTDQYIKFSSKQLVGMLILGYCRYDVLPRIKSFLCSSLGVGILGMIGNKGAVGIRMVIDDTPISFINSHLAHADAMAERRNVQFHEICRRMEFEIPSNVNTVDPNDRKRLSLGYVYDFSTESCENLGIFDSSIVFWFGDLNYRLDSNYEMTNSLINTKQTHLLKGFDQLYSSMRRGLAFDEFREADFDFPPTYKFEIGTENYTDKRNPAWCDRVLWWINKDYNVNHVRNLGYESVSEITTSDHKPVWSIFKLKTKLINKSKYEKSIAKILRELDMVENELIPSATVVPQVIDFGTVNFGIKYKKSLVLKNNGQVALSFELVPKPGDESIGPKWLWVNKIKGVLLPGNVMDIDFICYITGDSVGEINTQLARSYSDKLQINSSNEETHEKAKKQSLEVYRCLNSEYKIDEIVLLKIVGGKDFFIQIGGNYKISSIGLDPSLKLEPFCNKEKTPNTDQDNLQLSKNIDSISVKDIPPALNSILQSLNNYIELKETWFVKTPSDFLVKVVRELVDSNSLNALQDKQFVTETLKAYLKRNLENTNNNKLCNKPNPILDNDGSSEMGKNDKENSETSTNSEYHKSIENKEDFTFNTKDEQCTSDVDICNAILSNLVTYLASLPEPIIPNNMPAPFVKAINTGDDKKIQKAIEFMDPHTRSIFMEIIQYFSSLAQGENPKKEENTHTSSLLERYKNILCFTFMLLQSIHYPKPIQQDYSYLNSKISEDKNTSFETILDNDQQQMSQLAYDFTEMIYNKNSF</sequence>
<dbReference type="Gene3D" id="1.10.555.10">
    <property type="entry name" value="Rho GTPase activation protein"/>
    <property type="match status" value="1"/>
</dbReference>
<dbReference type="InterPro" id="IPR008936">
    <property type="entry name" value="Rho_GTPase_activation_prot"/>
</dbReference>
<name>A0A2U1IZ42_SMIAN</name>
<dbReference type="AlphaFoldDB" id="A0A2U1IZ42"/>
<dbReference type="GO" id="GO:0046856">
    <property type="term" value="P:phosphatidylinositol dephosphorylation"/>
    <property type="evidence" value="ECO:0007669"/>
    <property type="project" value="InterPro"/>
</dbReference>
<feature type="region of interest" description="Disordered" evidence="1">
    <location>
        <begin position="804"/>
        <end position="840"/>
    </location>
</feature>
<gene>
    <name evidence="3" type="ORF">BB558_005920</name>
</gene>
<dbReference type="Proteomes" id="UP000245591">
    <property type="component" value="Unassembled WGS sequence"/>
</dbReference>
<dbReference type="EMBL" id="MBFU01000588">
    <property type="protein sequence ID" value="PVZ98090.1"/>
    <property type="molecule type" value="Genomic_DNA"/>
</dbReference>
<dbReference type="InterPro" id="IPR013783">
    <property type="entry name" value="Ig-like_fold"/>
</dbReference>
<keyword evidence="4" id="KW-1185">Reference proteome</keyword>
<dbReference type="InterPro" id="IPR046985">
    <property type="entry name" value="IP5"/>
</dbReference>
<proteinExistence type="predicted"/>
<dbReference type="Gene3D" id="3.60.10.10">
    <property type="entry name" value="Endonuclease/exonuclease/phosphatase"/>
    <property type="match status" value="1"/>
</dbReference>
<accession>A0A2U1IZ42</accession>
<dbReference type="InterPro" id="IPR000300">
    <property type="entry name" value="IPPc"/>
</dbReference>
<evidence type="ECO:0000259" key="2">
    <source>
        <dbReference type="SMART" id="SM00128"/>
    </source>
</evidence>
<dbReference type="InterPro" id="IPR048869">
    <property type="entry name" value="OCRL-1_2_ASH"/>
</dbReference>
<dbReference type="PANTHER" id="PTHR11200:SF300">
    <property type="entry name" value="TYPE II INOSITOL 1,4,5-TRISPHOSPHATE 5-PHOSPHATASE"/>
    <property type="match status" value="1"/>
</dbReference>
<dbReference type="Pfam" id="PF21310">
    <property type="entry name" value="OCRL-like_ASH"/>
    <property type="match status" value="1"/>
</dbReference>
<evidence type="ECO:0000313" key="3">
    <source>
        <dbReference type="EMBL" id="PVZ98090.1"/>
    </source>
</evidence>
<dbReference type="InterPro" id="IPR036691">
    <property type="entry name" value="Endo/exonu/phosph_ase_sf"/>
</dbReference>
<evidence type="ECO:0000256" key="1">
    <source>
        <dbReference type="SAM" id="MobiDB-lite"/>
    </source>
</evidence>
<comment type="caution">
    <text evidence="3">The sequence shown here is derived from an EMBL/GenBank/DDBJ whole genome shotgun (WGS) entry which is preliminary data.</text>
</comment>
<dbReference type="SMART" id="SM00128">
    <property type="entry name" value="IPPc"/>
    <property type="match status" value="1"/>
</dbReference>
<dbReference type="SUPFAM" id="SSF56219">
    <property type="entry name" value="DNase I-like"/>
    <property type="match status" value="1"/>
</dbReference>
<evidence type="ECO:0000313" key="4">
    <source>
        <dbReference type="Proteomes" id="UP000245591"/>
    </source>
</evidence>
<dbReference type="Gene3D" id="2.60.40.10">
    <property type="entry name" value="Immunoglobulins"/>
    <property type="match status" value="1"/>
</dbReference>
<reference evidence="3 4" key="1">
    <citation type="journal article" date="2018" name="MBio">
        <title>Comparative Genomics Reveals the Core Gene Toolbox for the Fungus-Insect Symbiosis.</title>
        <authorList>
            <person name="Wang Y."/>
            <person name="Stata M."/>
            <person name="Wang W."/>
            <person name="Stajich J.E."/>
            <person name="White M.M."/>
            <person name="Moncalvo J.M."/>
        </authorList>
    </citation>
    <scope>NUCLEOTIDE SEQUENCE [LARGE SCALE GENOMIC DNA]</scope>
    <source>
        <strain evidence="3 4">AUS-126-30</strain>
    </source>
</reference>